<dbReference type="Pfam" id="PF25917">
    <property type="entry name" value="BSH_RND"/>
    <property type="match status" value="1"/>
</dbReference>
<keyword evidence="2" id="KW-0813">Transport</keyword>
<dbReference type="Pfam" id="PF25954">
    <property type="entry name" value="Beta-barrel_RND_2"/>
    <property type="match status" value="1"/>
</dbReference>
<evidence type="ECO:0000256" key="3">
    <source>
        <dbReference type="SAM" id="Coils"/>
    </source>
</evidence>
<dbReference type="RefSeq" id="WP_289841989.1">
    <property type="nucleotide sequence ID" value="NZ_CATKSH010000004.1"/>
</dbReference>
<evidence type="ECO:0000256" key="2">
    <source>
        <dbReference type="ARBA" id="ARBA00022448"/>
    </source>
</evidence>
<protein>
    <submittedName>
        <fullName evidence="7">Efflux RND transporter periplasmic adaptor subunit</fullName>
    </submittedName>
</protein>
<dbReference type="GO" id="GO:0022857">
    <property type="term" value="F:transmembrane transporter activity"/>
    <property type="evidence" value="ECO:0007669"/>
    <property type="project" value="InterPro"/>
</dbReference>
<proteinExistence type="inferred from homology"/>
<dbReference type="AlphaFoldDB" id="A0AA35Y3H8"/>
<dbReference type="InterPro" id="IPR051909">
    <property type="entry name" value="MFP_Cation_Efflux"/>
</dbReference>
<evidence type="ECO:0000256" key="1">
    <source>
        <dbReference type="ARBA" id="ARBA00009477"/>
    </source>
</evidence>
<dbReference type="InterPro" id="IPR006143">
    <property type="entry name" value="RND_pump_MFP"/>
</dbReference>
<dbReference type="GO" id="GO:0015679">
    <property type="term" value="P:plasma membrane copper ion transport"/>
    <property type="evidence" value="ECO:0007669"/>
    <property type="project" value="TreeGrafter"/>
</dbReference>
<dbReference type="Pfam" id="PF25975">
    <property type="entry name" value="CzcB_C"/>
    <property type="match status" value="1"/>
</dbReference>
<dbReference type="GO" id="GO:0060003">
    <property type="term" value="P:copper ion export"/>
    <property type="evidence" value="ECO:0007669"/>
    <property type="project" value="TreeGrafter"/>
</dbReference>
<comment type="caution">
    <text evidence="7">The sequence shown here is derived from an EMBL/GenBank/DDBJ whole genome shotgun (WGS) entry which is preliminary data.</text>
</comment>
<name>A0AA35Y3H8_9PROT</name>
<dbReference type="GO" id="GO:0030313">
    <property type="term" value="C:cell envelope"/>
    <property type="evidence" value="ECO:0007669"/>
    <property type="project" value="TreeGrafter"/>
</dbReference>
<organism evidence="7 8">
    <name type="scientific">Brytella acorum</name>
    <dbReference type="NCBI Taxonomy" id="2959299"/>
    <lineage>
        <taxon>Bacteria</taxon>
        <taxon>Pseudomonadati</taxon>
        <taxon>Pseudomonadota</taxon>
        <taxon>Alphaproteobacteria</taxon>
        <taxon>Acetobacterales</taxon>
        <taxon>Acetobacteraceae</taxon>
        <taxon>Brytella</taxon>
    </lineage>
</organism>
<dbReference type="PANTHER" id="PTHR30097:SF4">
    <property type="entry name" value="SLR6042 PROTEIN"/>
    <property type="match status" value="1"/>
</dbReference>
<feature type="domain" description="CzcB-like C-terminal circularly permuted SH3-like" evidence="6">
    <location>
        <begin position="316"/>
        <end position="372"/>
    </location>
</feature>
<feature type="domain" description="CusB-like beta-barrel" evidence="5">
    <location>
        <begin position="234"/>
        <end position="308"/>
    </location>
</feature>
<dbReference type="Gene3D" id="2.40.420.20">
    <property type="match status" value="1"/>
</dbReference>
<dbReference type="GO" id="GO:0016020">
    <property type="term" value="C:membrane"/>
    <property type="evidence" value="ECO:0007669"/>
    <property type="project" value="InterPro"/>
</dbReference>
<keyword evidence="3" id="KW-0175">Coiled coil</keyword>
<dbReference type="InterPro" id="IPR058792">
    <property type="entry name" value="Beta-barrel_RND_2"/>
</dbReference>
<dbReference type="SUPFAM" id="SSF111369">
    <property type="entry name" value="HlyD-like secretion proteins"/>
    <property type="match status" value="1"/>
</dbReference>
<feature type="domain" description="Multidrug resistance protein MdtA-like barrel-sandwich hybrid" evidence="4">
    <location>
        <begin position="87"/>
        <end position="227"/>
    </location>
</feature>
<evidence type="ECO:0000313" key="7">
    <source>
        <dbReference type="EMBL" id="CAI9120204.1"/>
    </source>
</evidence>
<feature type="coiled-coil region" evidence="3">
    <location>
        <begin position="162"/>
        <end position="189"/>
    </location>
</feature>
<comment type="similarity">
    <text evidence="1">Belongs to the membrane fusion protein (MFP) (TC 8.A.1) family.</text>
</comment>
<sequence>MRSISVRHQVSAGLLALILSAVLFAVIRSHKHPLPGVSVAMMHREGDAIVVTDDSPLLARLKVNAVELRRLPHNMSVPATVQAEPLRSITVKAPVTGHVIASALKPGDTVHRGDIVAEIASGDFAQASSDLDKAKAQLAFEERVVRRAQGVLNVGGAATKDLDSARNDYAQAEAEFRRTQQRLASMDARPDLAARGIVALVSPVDGVVGTNEMAVGEYVTDVTAEQMTLLDLSEVWVEAQVPEDLVSALKVGETAQANFDAFPDAPCFSPLLSLDPVLRAETRRTVARMACPNPDGHLRPNMFGDVVVSVPQPPQIVVPKSAILMNNDQMSVFVEVAPRSFSRRVVSVSYDEGDDVRVLSGLRPDDRIVSSGGILLNDGL</sequence>
<dbReference type="InterPro" id="IPR058649">
    <property type="entry name" value="CzcB_C"/>
</dbReference>
<evidence type="ECO:0000259" key="6">
    <source>
        <dbReference type="Pfam" id="PF25975"/>
    </source>
</evidence>
<dbReference type="EMBL" id="CATKSH010000004">
    <property type="protein sequence ID" value="CAI9120204.1"/>
    <property type="molecule type" value="Genomic_DNA"/>
</dbReference>
<evidence type="ECO:0000259" key="5">
    <source>
        <dbReference type="Pfam" id="PF25954"/>
    </source>
</evidence>
<evidence type="ECO:0000313" key="8">
    <source>
        <dbReference type="Proteomes" id="UP001176960"/>
    </source>
</evidence>
<evidence type="ECO:0000259" key="4">
    <source>
        <dbReference type="Pfam" id="PF25917"/>
    </source>
</evidence>
<dbReference type="InterPro" id="IPR058625">
    <property type="entry name" value="MdtA-like_BSH"/>
</dbReference>
<dbReference type="Gene3D" id="1.10.287.470">
    <property type="entry name" value="Helix hairpin bin"/>
    <property type="match status" value="1"/>
</dbReference>
<dbReference type="NCBIfam" id="TIGR01730">
    <property type="entry name" value="RND_mfp"/>
    <property type="match status" value="1"/>
</dbReference>
<dbReference type="Gene3D" id="2.40.30.170">
    <property type="match status" value="1"/>
</dbReference>
<dbReference type="PANTHER" id="PTHR30097">
    <property type="entry name" value="CATION EFFLUX SYSTEM PROTEIN CUSB"/>
    <property type="match status" value="1"/>
</dbReference>
<keyword evidence="8" id="KW-1185">Reference proteome</keyword>
<reference evidence="7" key="1">
    <citation type="submission" date="2023-03" db="EMBL/GenBank/DDBJ databases">
        <authorList>
            <person name="Cleenwerck I."/>
        </authorList>
    </citation>
    <scope>NUCLEOTIDE SEQUENCE</scope>
    <source>
        <strain evidence="7">LMG 32879</strain>
    </source>
</reference>
<gene>
    <name evidence="7" type="ORF">LMG32879_001034</name>
</gene>
<accession>A0AA35Y3H8</accession>
<dbReference type="Proteomes" id="UP001176960">
    <property type="component" value="Unassembled WGS sequence"/>
</dbReference>